<keyword evidence="3" id="KW-1185">Reference proteome</keyword>
<reference evidence="3" key="1">
    <citation type="journal article" date="2019" name="Int. J. Syst. Evol. Microbiol.">
        <title>The Global Catalogue of Microorganisms (GCM) 10K type strain sequencing project: providing services to taxonomists for standard genome sequencing and annotation.</title>
        <authorList>
            <consortium name="The Broad Institute Genomics Platform"/>
            <consortium name="The Broad Institute Genome Sequencing Center for Infectious Disease"/>
            <person name="Wu L."/>
            <person name="Ma J."/>
        </authorList>
    </citation>
    <scope>NUCLEOTIDE SEQUENCE [LARGE SCALE GENOMIC DNA]</scope>
    <source>
        <strain evidence="3">JCM 17021</strain>
    </source>
</reference>
<protein>
    <recommendedName>
        <fullName evidence="1">Htaa domain-containing protein</fullName>
    </recommendedName>
</protein>
<dbReference type="EMBL" id="BAABCN010000012">
    <property type="protein sequence ID" value="GAA3889269.1"/>
    <property type="molecule type" value="Genomic_DNA"/>
</dbReference>
<evidence type="ECO:0000313" key="3">
    <source>
        <dbReference type="Proteomes" id="UP001501803"/>
    </source>
</evidence>
<comment type="caution">
    <text evidence="2">The sequence shown here is derived from an EMBL/GenBank/DDBJ whole genome shotgun (WGS) entry which is preliminary data.</text>
</comment>
<dbReference type="InterPro" id="IPR007331">
    <property type="entry name" value="Htaa"/>
</dbReference>
<name>A0ABP7KZ09_9MICO</name>
<dbReference type="Pfam" id="PF04213">
    <property type="entry name" value="HtaA"/>
    <property type="match status" value="1"/>
</dbReference>
<evidence type="ECO:0000259" key="1">
    <source>
        <dbReference type="Pfam" id="PF04213"/>
    </source>
</evidence>
<accession>A0ABP7KZ09</accession>
<dbReference type="RefSeq" id="WP_345068847.1">
    <property type="nucleotide sequence ID" value="NZ_BAABCN010000012.1"/>
</dbReference>
<evidence type="ECO:0000313" key="2">
    <source>
        <dbReference type="EMBL" id="GAA3889269.1"/>
    </source>
</evidence>
<proteinExistence type="predicted"/>
<feature type="domain" description="Htaa" evidence="1">
    <location>
        <begin position="7"/>
        <end position="141"/>
    </location>
</feature>
<sequence length="150" mass="16167">MTANTQHLYWGIHAGFVRYVESLADGAVTTNGAFRTEPGDFAFDVSEFRGDEIRASGGVHFVGHGGAIDFELRDPWIRREGATHLLTCGAGDADDGDWRIPFAVVDASALFRGEPAEALLTEEGSDVFFGRYLPGARLDPVLLLPSSPLA</sequence>
<dbReference type="Proteomes" id="UP001501803">
    <property type="component" value="Unassembled WGS sequence"/>
</dbReference>
<gene>
    <name evidence="2" type="ORF">GCM10022381_33900</name>
</gene>
<organism evidence="2 3">
    <name type="scientific">Leifsonia kafniensis</name>
    <dbReference type="NCBI Taxonomy" id="475957"/>
    <lineage>
        <taxon>Bacteria</taxon>
        <taxon>Bacillati</taxon>
        <taxon>Actinomycetota</taxon>
        <taxon>Actinomycetes</taxon>
        <taxon>Micrococcales</taxon>
        <taxon>Microbacteriaceae</taxon>
        <taxon>Leifsonia</taxon>
    </lineage>
</organism>